<reference evidence="2 3" key="1">
    <citation type="submission" date="2024-06" db="EMBL/GenBank/DDBJ databases">
        <title>Sorghum-associated microbial communities from plants grown in Nebraska, USA.</title>
        <authorList>
            <person name="Schachtman D."/>
        </authorList>
    </citation>
    <scope>NUCLEOTIDE SEQUENCE [LARGE SCALE GENOMIC DNA]</scope>
    <source>
        <strain evidence="2 3">1757</strain>
    </source>
</reference>
<dbReference type="Pfam" id="PF07883">
    <property type="entry name" value="Cupin_2"/>
    <property type="match status" value="1"/>
</dbReference>
<evidence type="ECO:0000313" key="3">
    <source>
        <dbReference type="Proteomes" id="UP001549251"/>
    </source>
</evidence>
<feature type="domain" description="Cupin type-2" evidence="1">
    <location>
        <begin position="58"/>
        <end position="111"/>
    </location>
</feature>
<organism evidence="2 3">
    <name type="scientific">Rhodanobacter soli</name>
    <dbReference type="NCBI Taxonomy" id="590609"/>
    <lineage>
        <taxon>Bacteria</taxon>
        <taxon>Pseudomonadati</taxon>
        <taxon>Pseudomonadota</taxon>
        <taxon>Gammaproteobacteria</taxon>
        <taxon>Lysobacterales</taxon>
        <taxon>Rhodanobacteraceae</taxon>
        <taxon>Rhodanobacter</taxon>
    </lineage>
</organism>
<dbReference type="PROSITE" id="PS00725">
    <property type="entry name" value="GERMIN"/>
    <property type="match status" value="1"/>
</dbReference>
<comment type="caution">
    <text evidence="2">The sequence shown here is derived from an EMBL/GenBank/DDBJ whole genome shotgun (WGS) entry which is preliminary data.</text>
</comment>
<dbReference type="InterPro" id="IPR019780">
    <property type="entry name" value="Germin_Mn-BS"/>
</dbReference>
<evidence type="ECO:0000313" key="2">
    <source>
        <dbReference type="EMBL" id="MET4569455.1"/>
    </source>
</evidence>
<dbReference type="InterPro" id="IPR013096">
    <property type="entry name" value="Cupin_2"/>
</dbReference>
<dbReference type="PANTHER" id="PTHR36114:SF1">
    <property type="entry name" value="16.7 KDA PROTEIN IN WHIE LOCUS"/>
    <property type="match status" value="1"/>
</dbReference>
<protein>
    <submittedName>
        <fullName evidence="2">Mannose-6-phosphate isomerase-like protein (Cupin superfamily)</fullName>
    </submittedName>
</protein>
<dbReference type="EMBL" id="JBEPSD010000001">
    <property type="protein sequence ID" value="MET4569455.1"/>
    <property type="molecule type" value="Genomic_DNA"/>
</dbReference>
<sequence length="131" mass="15020">MKSDFPSSDEYSAERARYPAMTVVDIRAEHAGITDAYRNQVLFDINKECMRLAVFEGEYRWHHHPDSDELFLVVAGELQIEFENAPRVTLTEWQGMVIPAGTVHRTRAMGRTVNLTYERQGAQTVFMEAPV</sequence>
<name>A0ABV2PWN6_9GAMM</name>
<dbReference type="SUPFAM" id="SSF51182">
    <property type="entry name" value="RmlC-like cupins"/>
    <property type="match status" value="1"/>
</dbReference>
<keyword evidence="3" id="KW-1185">Reference proteome</keyword>
<accession>A0ABV2PWN6</accession>
<dbReference type="CDD" id="cd02226">
    <property type="entry name" value="cupin_YdbB-like"/>
    <property type="match status" value="1"/>
</dbReference>
<dbReference type="PANTHER" id="PTHR36114">
    <property type="entry name" value="16.7 KDA PROTEIN IN WHIE LOCUS"/>
    <property type="match status" value="1"/>
</dbReference>
<proteinExistence type="predicted"/>
<dbReference type="InterPro" id="IPR011051">
    <property type="entry name" value="RmlC_Cupin_sf"/>
</dbReference>
<gene>
    <name evidence="2" type="ORF">ABIE04_001782</name>
</gene>
<dbReference type="InterPro" id="IPR014710">
    <property type="entry name" value="RmlC-like_jellyroll"/>
</dbReference>
<dbReference type="Gene3D" id="2.60.120.10">
    <property type="entry name" value="Jelly Rolls"/>
    <property type="match status" value="1"/>
</dbReference>
<dbReference type="Proteomes" id="UP001549251">
    <property type="component" value="Unassembled WGS sequence"/>
</dbReference>
<dbReference type="InterPro" id="IPR052044">
    <property type="entry name" value="PKS_Associated_Protein"/>
</dbReference>
<dbReference type="RefSeq" id="WP_354548870.1">
    <property type="nucleotide sequence ID" value="NZ_JBEPSD010000001.1"/>
</dbReference>
<evidence type="ECO:0000259" key="1">
    <source>
        <dbReference type="Pfam" id="PF07883"/>
    </source>
</evidence>